<reference evidence="7 8" key="1">
    <citation type="submission" date="2018-05" db="EMBL/GenBank/DDBJ databases">
        <title>Complete Genome Sequence of the Nonylphenol-Degrading Bacterium Sphingobium amiense DSM 16289T.</title>
        <authorList>
            <person name="Ootsuka M."/>
            <person name="Nishizawa T."/>
            <person name="Ohta H."/>
        </authorList>
    </citation>
    <scope>NUCLEOTIDE SEQUENCE [LARGE SCALE GENOMIC DNA]</scope>
    <source>
        <strain evidence="7 8">DSM 16289</strain>
    </source>
</reference>
<accession>A0A494WCP7</accession>
<protein>
    <submittedName>
        <fullName evidence="7">TetR/AcrR family transcriptional regulator</fullName>
    </submittedName>
</protein>
<keyword evidence="4" id="KW-0804">Transcription</keyword>
<dbReference type="SUPFAM" id="SSF48498">
    <property type="entry name" value="Tetracyclin repressor-like, C-terminal domain"/>
    <property type="match status" value="1"/>
</dbReference>
<dbReference type="InterPro" id="IPR009057">
    <property type="entry name" value="Homeodomain-like_sf"/>
</dbReference>
<dbReference type="PANTHER" id="PTHR30055">
    <property type="entry name" value="HTH-TYPE TRANSCRIPTIONAL REGULATOR RUTR"/>
    <property type="match status" value="1"/>
</dbReference>
<dbReference type="Gene3D" id="1.10.10.60">
    <property type="entry name" value="Homeodomain-like"/>
    <property type="match status" value="1"/>
</dbReference>
<evidence type="ECO:0000256" key="4">
    <source>
        <dbReference type="ARBA" id="ARBA00023163"/>
    </source>
</evidence>
<dbReference type="KEGG" id="sami:SAMIE_1018930"/>
<evidence type="ECO:0000256" key="3">
    <source>
        <dbReference type="ARBA" id="ARBA00023125"/>
    </source>
</evidence>
<dbReference type="Proteomes" id="UP000279959">
    <property type="component" value="Chromosome"/>
</dbReference>
<keyword evidence="8" id="KW-1185">Reference proteome</keyword>
<dbReference type="SUPFAM" id="SSF46689">
    <property type="entry name" value="Homeodomain-like"/>
    <property type="match status" value="1"/>
</dbReference>
<evidence type="ECO:0000256" key="5">
    <source>
        <dbReference type="PROSITE-ProRule" id="PRU00335"/>
    </source>
</evidence>
<evidence type="ECO:0000313" key="8">
    <source>
        <dbReference type="Proteomes" id="UP000279959"/>
    </source>
</evidence>
<dbReference type="InterPro" id="IPR036271">
    <property type="entry name" value="Tet_transcr_reg_TetR-rel_C_sf"/>
</dbReference>
<gene>
    <name evidence="7" type="ORF">SAMIE_1018930</name>
</gene>
<dbReference type="GO" id="GO:0000976">
    <property type="term" value="F:transcription cis-regulatory region binding"/>
    <property type="evidence" value="ECO:0007669"/>
    <property type="project" value="TreeGrafter"/>
</dbReference>
<dbReference type="PANTHER" id="PTHR30055:SF175">
    <property type="entry name" value="HTH-TYPE TRANSCRIPTIONAL REPRESSOR KSTR2"/>
    <property type="match status" value="1"/>
</dbReference>
<organism evidence="7 8">
    <name type="scientific">Sphingobium amiense</name>
    <dbReference type="NCBI Taxonomy" id="135719"/>
    <lineage>
        <taxon>Bacteria</taxon>
        <taxon>Pseudomonadati</taxon>
        <taxon>Pseudomonadota</taxon>
        <taxon>Alphaproteobacteria</taxon>
        <taxon>Sphingomonadales</taxon>
        <taxon>Sphingomonadaceae</taxon>
        <taxon>Sphingobium</taxon>
    </lineage>
</organism>
<dbReference type="InterPro" id="IPR050109">
    <property type="entry name" value="HTH-type_TetR-like_transc_reg"/>
</dbReference>
<proteinExistence type="predicted"/>
<dbReference type="Pfam" id="PF17932">
    <property type="entry name" value="TetR_C_24"/>
    <property type="match status" value="1"/>
</dbReference>
<keyword evidence="2" id="KW-0805">Transcription regulation</keyword>
<dbReference type="InterPro" id="IPR001647">
    <property type="entry name" value="HTH_TetR"/>
</dbReference>
<feature type="domain" description="HTH tetR-type" evidence="6">
    <location>
        <begin position="36"/>
        <end position="96"/>
    </location>
</feature>
<dbReference type="PRINTS" id="PR00455">
    <property type="entry name" value="HTHTETR"/>
</dbReference>
<evidence type="ECO:0000256" key="1">
    <source>
        <dbReference type="ARBA" id="ARBA00022491"/>
    </source>
</evidence>
<dbReference type="GO" id="GO:0003700">
    <property type="term" value="F:DNA-binding transcription factor activity"/>
    <property type="evidence" value="ECO:0007669"/>
    <property type="project" value="TreeGrafter"/>
</dbReference>
<name>A0A494WCP7_9SPHN</name>
<dbReference type="InterPro" id="IPR041490">
    <property type="entry name" value="KstR2_TetR_C"/>
</dbReference>
<keyword evidence="1" id="KW-0678">Repressor</keyword>
<dbReference type="RefSeq" id="WP_066701184.1">
    <property type="nucleotide sequence ID" value="NZ_AP018664.1"/>
</dbReference>
<keyword evidence="3 5" id="KW-0238">DNA-binding</keyword>
<dbReference type="Pfam" id="PF00440">
    <property type="entry name" value="TetR_N"/>
    <property type="match status" value="1"/>
</dbReference>
<dbReference type="AlphaFoldDB" id="A0A494WCP7"/>
<dbReference type="Gene3D" id="1.10.357.10">
    <property type="entry name" value="Tetracycline Repressor, domain 2"/>
    <property type="match status" value="1"/>
</dbReference>
<evidence type="ECO:0000259" key="6">
    <source>
        <dbReference type="PROSITE" id="PS50977"/>
    </source>
</evidence>
<dbReference type="EMBL" id="AP018664">
    <property type="protein sequence ID" value="BBD98392.1"/>
    <property type="molecule type" value="Genomic_DNA"/>
</dbReference>
<feature type="DNA-binding region" description="H-T-H motif" evidence="5">
    <location>
        <begin position="59"/>
        <end position="78"/>
    </location>
</feature>
<evidence type="ECO:0000256" key="2">
    <source>
        <dbReference type="ARBA" id="ARBA00023015"/>
    </source>
</evidence>
<evidence type="ECO:0000313" key="7">
    <source>
        <dbReference type="EMBL" id="BBD98392.1"/>
    </source>
</evidence>
<sequence>MSNDKRGPLAADRLESAPRRPASLWKNAVTRDQERQAKRMAVLLTAADMFLARGSHRVAMTDIADELGITKPALYNYFSSKDDLLVECFRQSNQVIIEQLDRIERSAGPGLEKLRAIIRAYARLITVDYGSVMIRLEDRDLPDILRNEVRGYKRAIDARVRATIEGGIADGSILPCDVKLATFAIMGALNWIGQWFRSDGPYSVDRIGDEYADRLTKGLAKN</sequence>
<dbReference type="PROSITE" id="PS50977">
    <property type="entry name" value="HTH_TETR_2"/>
    <property type="match status" value="1"/>
</dbReference>